<dbReference type="Proteomes" id="UP000202544">
    <property type="component" value="Segment"/>
</dbReference>
<dbReference type="InterPro" id="IPR006824">
    <property type="entry name" value="DNA_helicase_Baculovir"/>
</dbReference>
<dbReference type="GO" id="GO:0019079">
    <property type="term" value="P:viral genome replication"/>
    <property type="evidence" value="ECO:0007669"/>
    <property type="project" value="InterPro"/>
</dbReference>
<evidence type="ECO:0000313" key="1">
    <source>
        <dbReference type="EMBL" id="ACZ63561.1"/>
    </source>
</evidence>
<dbReference type="RefSeq" id="YP_003429399.1">
    <property type="nucleotide sequence ID" value="NC_013797.1"/>
</dbReference>
<sequence length="1133" mass="133559">MSIVDILNSYENVLEKKMVSHKYWYFTNGDKIVKRECKDILFLLKLFESTSKTVVHDWTMIPNYYNTKVVPFVPYDDYINLNKNNADLFNFIGLRKNIISEPKHIGDYMVWPGMSANFLGWTLYLYLNENYKLPASIPLYNHKKLGAFNLLTNEDNNLDISCKIIRNNELLFTNTDKTPSIAVFSLQTFDEEPIDVIFGKEYVFVSNTKMWFDYLINNNAAKQCDFAPEYDFICKTILLDELRWLNNTVPLQSLQIEQTTNLDNKMNDILSPCSTFEVEFTKTIDECLTEINDKMLEKSSPSLNIVDILPFYMKNNEYSTFYILLISVWQYCEYTIKMHGQYTIEDILYFVKTLCVKVGGDDKLFMDNLIYFSTKNMAKNFMNSLQFFVTPDQGIAEYFDAVSAYFALHLAIFYKINTWSITPSTIKSADVDINVVSMGFYKKIKVNKFDYIFTGSIYENYKNKKDNFLAYYYRTCPETTVSELLFNKTLNFYMTQEGLFDVCKKIYKEPCPFIVMSTLKKNFISKNQTYIEKPIFHRLFATIDKDLLLFKLYHARKFLDDYYTIINNIIDCHTIGSSMNEVCQELKIKWREMINWVLESKATDIIIIMIKLKNNLNQPITNIVSLPVTVDLFGLQVAIVCHLIWPNSKIDHYFWALLSPSFQDFEDWLDDYDFGDLVSNDVFNNKKKITESMHRLLNRIEYDEKDIFEQVKTVIYQAGSPDKKKYEYSRVVKNIGMYYKKFDKVLKEYNVWSDILIEHRNNESMYTWLTRFYIRMFLNDYSGNIKELINVVKGFSYFRVFTNFHSNNSKALINFCASLAIPIDNEKMCIVLSSKPNCGKSSLWELLSTMILVYKQDKEHYNHNKSDKDEKVKLYESQLYVMNEAQLFSKAYLKSIVDSTKIDSARCNYGVMEKFNSTFKSLICNNDDDKIFVTDGYDKACSNRLGQMYFDHEFDPEIKSFCGSVYEHHLKKRYCEERDIINTLKNSVQSFLANVLMYNCNPNDGQLYYKSILQGDNSYKYNKKCLYIYNTRIEALMYVLNVKECKNAQEFSEEKLLDAIKCAEKYVTQMLNFRKRKNITAEMLCSDFKQKYNSSSRFYNADTKMYSNLQISLDEKFFKQYSPKFKSNVDETV</sequence>
<proteinExistence type="predicted"/>
<dbReference type="GO" id="GO:0003678">
    <property type="term" value="F:DNA helicase activity"/>
    <property type="evidence" value="ECO:0007669"/>
    <property type="project" value="InterPro"/>
</dbReference>
<dbReference type="Pfam" id="PF04735">
    <property type="entry name" value="Baculo_helicase"/>
    <property type="match status" value="1"/>
</dbReference>
<dbReference type="KEGG" id="vg:11107082"/>
<keyword evidence="1" id="KW-0067">ATP-binding</keyword>
<keyword evidence="1" id="KW-0547">Nucleotide-binding</keyword>
<dbReference type="OrthoDB" id="566at10239"/>
<protein>
    <submittedName>
        <fullName evidence="1">Helicase-1</fullName>
    </submittedName>
</protein>
<dbReference type="EMBL" id="GQ884143">
    <property type="protein sequence ID" value="ACZ63561.1"/>
    <property type="molecule type" value="Genomic_DNA"/>
</dbReference>
<accession>D2J4P2</accession>
<reference evidence="1 2" key="2">
    <citation type="journal article" date="2012" name="J. Virol.">
        <title>The Genome of Pieris rapae Granulovirus.</title>
        <authorList>
            <person name="Zhang B.Q."/>
            <person name="Cheng R.L."/>
            <person name="Wang X.F."/>
            <person name="Zhang C.X."/>
        </authorList>
    </citation>
    <scope>NUCLEOTIDE SEQUENCE [LARGE SCALE GENOMIC DNA]</scope>
    <source>
        <strain evidence="1">Wuhan</strain>
    </source>
</reference>
<reference evidence="1 2" key="1">
    <citation type="journal article" date="2011" name="J. Proteome Res.">
        <title>ODV-associated proteins of the Pieris rapae granulovirus.</title>
        <authorList>
            <person name="Wang X.F."/>
            <person name="Zhang B.Q."/>
            <person name="Xu H.J."/>
            <person name="Cui Y.J."/>
            <person name="Xu Y.P."/>
            <person name="Zhang M.J."/>
            <person name="Han Y.S."/>
            <person name="Lee Y.S."/>
            <person name="Bao Y.Y."/>
            <person name="Zhang C.X."/>
        </authorList>
    </citation>
    <scope>NUCLEOTIDE SEQUENCE [LARGE SCALE GENOMIC DNA]</scope>
    <source>
        <strain evidence="1">Wuhan</strain>
    </source>
</reference>
<evidence type="ECO:0000313" key="2">
    <source>
        <dbReference type="Proteomes" id="UP000202544"/>
    </source>
</evidence>
<name>D2J4P2_9BBAC</name>
<keyword evidence="1" id="KW-0378">Hydrolase</keyword>
<organism evidence="1 2">
    <name type="scientific">Pieris rapae granulovirus Wuhan</name>
    <dbReference type="NCBI Taxonomy" id="2848030"/>
    <lineage>
        <taxon>Viruses</taxon>
        <taxon>Viruses incertae sedis</taxon>
        <taxon>Naldaviricetes</taxon>
        <taxon>Lefavirales</taxon>
        <taxon>Baculoviridae</taxon>
        <taxon>Betabaculovirus</taxon>
        <taxon>Betabaculovirus arrapae</taxon>
    </lineage>
</organism>
<keyword evidence="1" id="KW-0347">Helicase</keyword>
<keyword evidence="2" id="KW-1185">Reference proteome</keyword>
<dbReference type="GeneID" id="11107082"/>